<name>A0ACA9QJE9_9GLOM</name>
<sequence length="177" mass="21057">MSFSSNELNRIQQIINELKKEKTILENKRTLKNKSEQLEKEKKINIEVHKTIEILNQKAESVLKNFNKTIAHPTLRNRLEEKNECKKTDLTNQQIINENKNLKKKDYENKIPEIRLKIKEVKKLLESFIKHNNLKKDKILINESLDNFKITYKETNSLEDKIDLIIEFSKTIKNNIS</sequence>
<evidence type="ECO:0000313" key="2">
    <source>
        <dbReference type="Proteomes" id="UP000789920"/>
    </source>
</evidence>
<dbReference type="EMBL" id="CAJVQC010032304">
    <property type="protein sequence ID" value="CAG8750773.1"/>
    <property type="molecule type" value="Genomic_DNA"/>
</dbReference>
<dbReference type="Proteomes" id="UP000789920">
    <property type="component" value="Unassembled WGS sequence"/>
</dbReference>
<comment type="caution">
    <text evidence="1">The sequence shown here is derived from an EMBL/GenBank/DDBJ whole genome shotgun (WGS) entry which is preliminary data.</text>
</comment>
<reference evidence="1" key="1">
    <citation type="submission" date="2021-06" db="EMBL/GenBank/DDBJ databases">
        <authorList>
            <person name="Kallberg Y."/>
            <person name="Tangrot J."/>
            <person name="Rosling A."/>
        </authorList>
    </citation>
    <scope>NUCLEOTIDE SEQUENCE</scope>
    <source>
        <strain evidence="1">MA461A</strain>
    </source>
</reference>
<gene>
    <name evidence="1" type="ORF">RPERSI_LOCUS14161</name>
</gene>
<keyword evidence="2" id="KW-1185">Reference proteome</keyword>
<accession>A0ACA9QJE9</accession>
<protein>
    <submittedName>
        <fullName evidence="1">30177_t:CDS:1</fullName>
    </submittedName>
</protein>
<evidence type="ECO:0000313" key="1">
    <source>
        <dbReference type="EMBL" id="CAG8750773.1"/>
    </source>
</evidence>
<proteinExistence type="predicted"/>
<organism evidence="1 2">
    <name type="scientific">Racocetra persica</name>
    <dbReference type="NCBI Taxonomy" id="160502"/>
    <lineage>
        <taxon>Eukaryota</taxon>
        <taxon>Fungi</taxon>
        <taxon>Fungi incertae sedis</taxon>
        <taxon>Mucoromycota</taxon>
        <taxon>Glomeromycotina</taxon>
        <taxon>Glomeromycetes</taxon>
        <taxon>Diversisporales</taxon>
        <taxon>Gigasporaceae</taxon>
        <taxon>Racocetra</taxon>
    </lineage>
</organism>